<feature type="region of interest" description="Disordered" evidence="9">
    <location>
        <begin position="430"/>
        <end position="451"/>
    </location>
</feature>
<dbReference type="Gene3D" id="3.40.50.261">
    <property type="entry name" value="Succinyl-CoA synthetase domains"/>
    <property type="match status" value="2"/>
</dbReference>
<dbReference type="AlphaFoldDB" id="A0A9Q1C5C3"/>
<protein>
    <recommendedName>
        <fullName evidence="2">ATP citrate synthase</fullName>
        <ecNumber evidence="2">2.3.3.8</ecNumber>
    </recommendedName>
</protein>
<evidence type="ECO:0000256" key="4">
    <source>
        <dbReference type="ARBA" id="ARBA00022516"/>
    </source>
</evidence>
<keyword evidence="7" id="KW-0067">ATP-binding</keyword>
<evidence type="ECO:0000256" key="2">
    <source>
        <dbReference type="ARBA" id="ARBA00012639"/>
    </source>
</evidence>
<gene>
    <name evidence="12" type="ORF">HOLleu_16166</name>
</gene>
<evidence type="ECO:0000256" key="3">
    <source>
        <dbReference type="ARBA" id="ARBA00022490"/>
    </source>
</evidence>
<keyword evidence="3" id="KW-0963">Cytoplasm</keyword>
<dbReference type="PANTHER" id="PTHR23118">
    <property type="entry name" value="ATP-CITRATE SYNTHASE"/>
    <property type="match status" value="1"/>
</dbReference>
<dbReference type="InterPro" id="IPR056749">
    <property type="entry name" value="Citrate_synth_N"/>
</dbReference>
<sequence>MSISGAITEAFGKELIHRHLPTLVAKPDCVSVKKNSNIKDLVERHAWINTEALVVKADQGIKRRGAEGLIKLDTDIEGAVEWIEQLHLQDELSSYKHLEQFLVEPFLEHKSNEERYVAIYSELEHDVILFHCEGGVFVGDVDEKASRMRVPLNQPIKAEEIKHSLVQGVPIAQKDKIANFIEKLFALYQELHFTLLEINPFVVRDKIHVLDLTAKLDVSAQPLCQVKWGDTMGWVKKLGRDQLPQEKRVSDMDSVSVGNMKMTLLNKKGRIWTAISGGGISLLLGDTMAKMGCLEALACYSQTSGPLSAKEIYEFMKEIIDLMLEEKSENGKVFITGSQALDFVTLMKLKKMQGEGLFKVLDEYKNKLRAANITVIIRSTVGVVGKKNEKVPDELLSLGIPIYIFGGDVPVEELVNFALNRKPVPSNRPNIYRQLSIPTSTNTPSNMKEDNLSPEEYLFTKNTKIIAVGMIPPAIQGIIDYDFICNKLKPMVAAIVRPHSRQNEERYLWGAGKVSIPVYEDVDQALASHPEVTVVANTAPGPYAYRASWMALQKSQIKCLILSVGDIPLKQIREIIILARQKGVMIIGPTVPKHGLQVNVFKPGAFRYNLFGGIGGPMLDVIDLQLYRPGSVVMLSKSGGLSTELCVAVSRNSDGLYLCISLGGGRIHWIKLHGSYKISP</sequence>
<dbReference type="InterPro" id="IPR002020">
    <property type="entry name" value="Citrate_synthase"/>
</dbReference>
<dbReference type="Pfam" id="PF24948">
    <property type="entry name" value="Citrate_synth_N"/>
    <property type="match status" value="1"/>
</dbReference>
<dbReference type="EMBL" id="JAIZAY010000007">
    <property type="protein sequence ID" value="KAJ8038677.1"/>
    <property type="molecule type" value="Genomic_DNA"/>
</dbReference>
<dbReference type="SUPFAM" id="SSF52210">
    <property type="entry name" value="Succinyl-CoA synthetase domains"/>
    <property type="match status" value="1"/>
</dbReference>
<name>A0A9Q1C5C3_HOLLE</name>
<evidence type="ECO:0000259" key="11">
    <source>
        <dbReference type="Pfam" id="PF24948"/>
    </source>
</evidence>
<evidence type="ECO:0000259" key="10">
    <source>
        <dbReference type="Pfam" id="PF16114"/>
    </source>
</evidence>
<evidence type="ECO:0000313" key="13">
    <source>
        <dbReference type="Proteomes" id="UP001152320"/>
    </source>
</evidence>
<evidence type="ECO:0000256" key="8">
    <source>
        <dbReference type="ARBA" id="ARBA00023098"/>
    </source>
</evidence>
<feature type="compositionally biased region" description="Polar residues" evidence="9">
    <location>
        <begin position="436"/>
        <end position="446"/>
    </location>
</feature>
<dbReference type="Pfam" id="PF16114">
    <property type="entry name" value="Citrate_bind"/>
    <property type="match status" value="1"/>
</dbReference>
<evidence type="ECO:0000256" key="5">
    <source>
        <dbReference type="ARBA" id="ARBA00022679"/>
    </source>
</evidence>
<keyword evidence="6" id="KW-0547">Nucleotide-binding</keyword>
<dbReference type="GO" id="GO:0005829">
    <property type="term" value="C:cytosol"/>
    <property type="evidence" value="ECO:0007669"/>
    <property type="project" value="TreeGrafter"/>
</dbReference>
<dbReference type="SUPFAM" id="SSF56059">
    <property type="entry name" value="Glutathione synthetase ATP-binding domain-like"/>
    <property type="match status" value="1"/>
</dbReference>
<keyword evidence="5" id="KW-0808">Transferase</keyword>
<comment type="subcellular location">
    <subcellularLocation>
        <location evidence="1">Cytoplasm</location>
    </subcellularLocation>
</comment>
<dbReference type="PANTHER" id="PTHR23118:SF42">
    <property type="entry name" value="ATP-CITRATE SYNTHASE"/>
    <property type="match status" value="1"/>
</dbReference>
<keyword evidence="8" id="KW-0443">Lipid metabolism</keyword>
<dbReference type="GO" id="GO:0006085">
    <property type="term" value="P:acetyl-CoA biosynthetic process"/>
    <property type="evidence" value="ECO:0007669"/>
    <property type="project" value="TreeGrafter"/>
</dbReference>
<comment type="caution">
    <text evidence="12">The sequence shown here is derived from an EMBL/GenBank/DDBJ whole genome shotgun (WGS) entry which is preliminary data.</text>
</comment>
<organism evidence="12 13">
    <name type="scientific">Holothuria leucospilota</name>
    <name type="common">Black long sea cucumber</name>
    <name type="synonym">Mertensiothuria leucospilota</name>
    <dbReference type="NCBI Taxonomy" id="206669"/>
    <lineage>
        <taxon>Eukaryota</taxon>
        <taxon>Metazoa</taxon>
        <taxon>Echinodermata</taxon>
        <taxon>Eleutherozoa</taxon>
        <taxon>Echinozoa</taxon>
        <taxon>Holothuroidea</taxon>
        <taxon>Aspidochirotacea</taxon>
        <taxon>Aspidochirotida</taxon>
        <taxon>Holothuriidae</taxon>
        <taxon>Holothuria</taxon>
    </lineage>
</organism>
<evidence type="ECO:0000256" key="7">
    <source>
        <dbReference type="ARBA" id="ARBA00022840"/>
    </source>
</evidence>
<dbReference type="GO" id="GO:0003878">
    <property type="term" value="F:ATP citrate synthase activity"/>
    <property type="evidence" value="ECO:0007669"/>
    <property type="project" value="UniProtKB-EC"/>
</dbReference>
<dbReference type="SUPFAM" id="SSF51735">
    <property type="entry name" value="NAD(P)-binding Rossmann-fold domains"/>
    <property type="match status" value="1"/>
</dbReference>
<feature type="domain" description="ATP-citrate synthase ATP-grasp" evidence="11">
    <location>
        <begin position="6"/>
        <end position="228"/>
    </location>
</feature>
<evidence type="ECO:0000256" key="1">
    <source>
        <dbReference type="ARBA" id="ARBA00004496"/>
    </source>
</evidence>
<evidence type="ECO:0000313" key="12">
    <source>
        <dbReference type="EMBL" id="KAJ8038677.1"/>
    </source>
</evidence>
<evidence type="ECO:0000256" key="6">
    <source>
        <dbReference type="ARBA" id="ARBA00022741"/>
    </source>
</evidence>
<dbReference type="GO" id="GO:0005524">
    <property type="term" value="F:ATP binding"/>
    <property type="evidence" value="ECO:0007669"/>
    <property type="project" value="UniProtKB-KW"/>
</dbReference>
<keyword evidence="4" id="KW-0444">Lipid biosynthesis</keyword>
<dbReference type="Gene3D" id="3.40.50.720">
    <property type="entry name" value="NAD(P)-binding Rossmann-like Domain"/>
    <property type="match status" value="1"/>
</dbReference>
<keyword evidence="13" id="KW-1185">Reference proteome</keyword>
<proteinExistence type="predicted"/>
<dbReference type="Gene3D" id="3.30.470.110">
    <property type="match status" value="1"/>
</dbReference>
<dbReference type="EC" id="2.3.3.8" evidence="2"/>
<dbReference type="OrthoDB" id="10059150at2759"/>
<dbReference type="InterPro" id="IPR032263">
    <property type="entry name" value="Citrate-bd"/>
</dbReference>
<feature type="domain" description="ATP-citrate synthase citrate-binding" evidence="10">
    <location>
        <begin position="240"/>
        <end position="420"/>
    </location>
</feature>
<reference evidence="12" key="1">
    <citation type="submission" date="2021-10" db="EMBL/GenBank/DDBJ databases">
        <title>Tropical sea cucumber genome reveals ecological adaptation and Cuvierian tubules defense mechanism.</title>
        <authorList>
            <person name="Chen T."/>
        </authorList>
    </citation>
    <scope>NUCLEOTIDE SEQUENCE</scope>
    <source>
        <strain evidence="12">Nanhai2018</strain>
        <tissue evidence="12">Muscle</tissue>
    </source>
</reference>
<dbReference type="InterPro" id="IPR036291">
    <property type="entry name" value="NAD(P)-bd_dom_sf"/>
</dbReference>
<accession>A0A9Q1C5C3</accession>
<dbReference type="InterPro" id="IPR016102">
    <property type="entry name" value="Succinyl-CoA_synth-like"/>
</dbReference>
<evidence type="ECO:0000256" key="9">
    <source>
        <dbReference type="SAM" id="MobiDB-lite"/>
    </source>
</evidence>
<dbReference type="Proteomes" id="UP001152320">
    <property type="component" value="Chromosome 7"/>
</dbReference>
<dbReference type="FunFam" id="3.40.50.261:FF:000008">
    <property type="entry name" value="ATP-citrate synthase alpha chain protein"/>
    <property type="match status" value="1"/>
</dbReference>
<dbReference type="GO" id="GO:0006633">
    <property type="term" value="P:fatty acid biosynthetic process"/>
    <property type="evidence" value="ECO:0007669"/>
    <property type="project" value="TreeGrafter"/>
</dbReference>